<gene>
    <name evidence="1" type="primary">ELAPOR2_3</name>
    <name evidence="1" type="ORF">XENOCAPTIV_027248</name>
</gene>
<dbReference type="SMART" id="SM01411">
    <property type="entry name" value="Ephrin_rec_like"/>
    <property type="match status" value="1"/>
</dbReference>
<reference evidence="1 2" key="1">
    <citation type="submission" date="2021-06" db="EMBL/GenBank/DDBJ databases">
        <authorList>
            <person name="Palmer J.M."/>
        </authorList>
    </citation>
    <scope>NUCLEOTIDE SEQUENCE [LARGE SCALE GENOMIC DNA]</scope>
    <source>
        <strain evidence="1 2">XC_2019</strain>
        <tissue evidence="1">Muscle</tissue>
    </source>
</reference>
<feature type="non-terminal residue" evidence="1">
    <location>
        <position position="1"/>
    </location>
</feature>
<comment type="caution">
    <text evidence="1">The sequence shown here is derived from an EMBL/GenBank/DDBJ whole genome shotgun (WGS) entry which is preliminary data.</text>
</comment>
<evidence type="ECO:0000313" key="2">
    <source>
        <dbReference type="Proteomes" id="UP001434883"/>
    </source>
</evidence>
<organism evidence="1 2">
    <name type="scientific">Xenoophorus captivus</name>
    <dbReference type="NCBI Taxonomy" id="1517983"/>
    <lineage>
        <taxon>Eukaryota</taxon>
        <taxon>Metazoa</taxon>
        <taxon>Chordata</taxon>
        <taxon>Craniata</taxon>
        <taxon>Vertebrata</taxon>
        <taxon>Euteleostomi</taxon>
        <taxon>Actinopterygii</taxon>
        <taxon>Neopterygii</taxon>
        <taxon>Teleostei</taxon>
        <taxon>Neoteleostei</taxon>
        <taxon>Acanthomorphata</taxon>
        <taxon>Ovalentaria</taxon>
        <taxon>Atherinomorphae</taxon>
        <taxon>Cyprinodontiformes</taxon>
        <taxon>Goodeidae</taxon>
        <taxon>Xenoophorus</taxon>
    </lineage>
</organism>
<dbReference type="EMBL" id="JAHRIN010017506">
    <property type="protein sequence ID" value="MEQ2197295.1"/>
    <property type="molecule type" value="Genomic_DNA"/>
</dbReference>
<dbReference type="PANTHER" id="PTHR22727:SF3">
    <property type="entry name" value="ENDOSOME_LYSOSOME-ASSOCIATED APOPTOSIS AND AUTOPHAGY REGULATOR FAMILY MEMBER 2"/>
    <property type="match status" value="1"/>
</dbReference>
<dbReference type="InterPro" id="IPR039181">
    <property type="entry name" value="Elapor1/2"/>
</dbReference>
<dbReference type="Proteomes" id="UP001434883">
    <property type="component" value="Unassembled WGS sequence"/>
</dbReference>
<dbReference type="InterPro" id="IPR009030">
    <property type="entry name" value="Growth_fac_rcpt_cys_sf"/>
</dbReference>
<proteinExistence type="predicted"/>
<dbReference type="SUPFAM" id="SSF57184">
    <property type="entry name" value="Growth factor receptor domain"/>
    <property type="match status" value="1"/>
</dbReference>
<keyword evidence="2" id="KW-1185">Reference proteome</keyword>
<sequence length="139" mass="14971">VRRKVNDVARIFSITVTNAVDGVSSSCQACALSSQPSGSACVPCPPGHYIDSLTSKCLECPHNSYLEPHGTQGSEACKACGPASRSDKVCRRCGFMGQAVSHFRLLERKTHHKTVFLLSRTTDCVTVTATLPTQRAMSR</sequence>
<dbReference type="PANTHER" id="PTHR22727">
    <property type="entry name" value="PROTEIN CBG13728"/>
    <property type="match status" value="1"/>
</dbReference>
<protein>
    <submittedName>
        <fullName evidence="1">Endosome/lysosome-associated apoptosis and autophagy regulator member 2</fullName>
    </submittedName>
</protein>
<accession>A0ABV0QN77</accession>
<name>A0ABV0QN77_9TELE</name>
<evidence type="ECO:0000313" key="1">
    <source>
        <dbReference type="EMBL" id="MEQ2197295.1"/>
    </source>
</evidence>